<accession>A0ABV6M148</accession>
<dbReference type="InterPro" id="IPR029058">
    <property type="entry name" value="AB_hydrolase_fold"/>
</dbReference>
<gene>
    <name evidence="1" type="ORF">ACFFIA_12165</name>
</gene>
<sequence length="197" mass="20990">MEATDPARAALVIPGGMFGPHAPLLMYAAEAARARAASVRPFSWSRPDEPRHLDPSARGPWVLADVTPALDRLAREWPAATPLLIGKSLGSYASVLAADRGLPAVWLTPVLTDPWVVDGLRRMTAPFLLVGGTADRMWDGDLARGLTPHTLEVEGADHGMHVPGRLASSAAVLGQVATAVEDFLDEAVWPSQRPVAR</sequence>
<dbReference type="SUPFAM" id="SSF53474">
    <property type="entry name" value="alpha/beta-Hydrolases"/>
    <property type="match status" value="1"/>
</dbReference>
<reference evidence="1 2" key="1">
    <citation type="submission" date="2024-09" db="EMBL/GenBank/DDBJ databases">
        <authorList>
            <person name="Sun Q."/>
            <person name="Mori K."/>
        </authorList>
    </citation>
    <scope>NUCLEOTIDE SEQUENCE [LARGE SCALE GENOMIC DNA]</scope>
    <source>
        <strain evidence="1 2">TBRC 3947</strain>
    </source>
</reference>
<dbReference type="Proteomes" id="UP001589867">
    <property type="component" value="Unassembled WGS sequence"/>
</dbReference>
<evidence type="ECO:0000313" key="2">
    <source>
        <dbReference type="Proteomes" id="UP001589867"/>
    </source>
</evidence>
<organism evidence="1 2">
    <name type="scientific">Phytohabitans kaempferiae</name>
    <dbReference type="NCBI Taxonomy" id="1620943"/>
    <lineage>
        <taxon>Bacteria</taxon>
        <taxon>Bacillati</taxon>
        <taxon>Actinomycetota</taxon>
        <taxon>Actinomycetes</taxon>
        <taxon>Micromonosporales</taxon>
        <taxon>Micromonosporaceae</taxon>
    </lineage>
</organism>
<protein>
    <submittedName>
        <fullName evidence="1">Alpha/beta hydrolase</fullName>
    </submittedName>
</protein>
<dbReference type="GO" id="GO:0016787">
    <property type="term" value="F:hydrolase activity"/>
    <property type="evidence" value="ECO:0007669"/>
    <property type="project" value="UniProtKB-KW"/>
</dbReference>
<proteinExistence type="predicted"/>
<keyword evidence="1" id="KW-0378">Hydrolase</keyword>
<name>A0ABV6M148_9ACTN</name>
<comment type="caution">
    <text evidence="1">The sequence shown here is derived from an EMBL/GenBank/DDBJ whole genome shotgun (WGS) entry which is preliminary data.</text>
</comment>
<evidence type="ECO:0000313" key="1">
    <source>
        <dbReference type="EMBL" id="MFC0528416.1"/>
    </source>
</evidence>
<dbReference type="Gene3D" id="3.40.50.1820">
    <property type="entry name" value="alpha/beta hydrolase"/>
    <property type="match status" value="1"/>
</dbReference>
<dbReference type="EMBL" id="JBHLUH010000013">
    <property type="protein sequence ID" value="MFC0528416.1"/>
    <property type="molecule type" value="Genomic_DNA"/>
</dbReference>
<dbReference type="RefSeq" id="WP_377249939.1">
    <property type="nucleotide sequence ID" value="NZ_JBHLUH010000013.1"/>
</dbReference>
<keyword evidence="2" id="KW-1185">Reference proteome</keyword>